<feature type="compositionally biased region" description="Basic and acidic residues" evidence="1">
    <location>
        <begin position="232"/>
        <end position="242"/>
    </location>
</feature>
<comment type="caution">
    <text evidence="2">The sequence shown here is derived from an EMBL/GenBank/DDBJ whole genome shotgun (WGS) entry which is preliminary data.</text>
</comment>
<evidence type="ECO:0000313" key="3">
    <source>
        <dbReference type="Proteomes" id="UP001432322"/>
    </source>
</evidence>
<feature type="non-terminal residue" evidence="2">
    <location>
        <position position="328"/>
    </location>
</feature>
<accession>A0AAV5WDJ4</accession>
<dbReference type="AlphaFoldDB" id="A0AAV5WDJ4"/>
<reference evidence="2" key="1">
    <citation type="submission" date="2023-10" db="EMBL/GenBank/DDBJ databases">
        <title>Genome assembly of Pristionchus species.</title>
        <authorList>
            <person name="Yoshida K."/>
            <person name="Sommer R.J."/>
        </authorList>
    </citation>
    <scope>NUCLEOTIDE SEQUENCE</scope>
    <source>
        <strain evidence="2">RS5133</strain>
    </source>
</reference>
<dbReference type="Proteomes" id="UP001432322">
    <property type="component" value="Unassembled WGS sequence"/>
</dbReference>
<feature type="compositionally biased region" description="Acidic residues" evidence="1">
    <location>
        <begin position="318"/>
        <end position="328"/>
    </location>
</feature>
<proteinExistence type="predicted"/>
<feature type="compositionally biased region" description="Basic and acidic residues" evidence="1">
    <location>
        <begin position="261"/>
        <end position="271"/>
    </location>
</feature>
<keyword evidence="3" id="KW-1185">Reference proteome</keyword>
<protein>
    <submittedName>
        <fullName evidence="2">Uncharacterized protein</fullName>
    </submittedName>
</protein>
<feature type="compositionally biased region" description="Basic and acidic residues" evidence="1">
    <location>
        <begin position="10"/>
        <end position="24"/>
    </location>
</feature>
<feature type="compositionally biased region" description="Basic and acidic residues" evidence="1">
    <location>
        <begin position="90"/>
        <end position="121"/>
    </location>
</feature>
<sequence>GMRRIWNLFGDDKKPGQGHGHEDGSEKDEEPVEKSNVATQTPPPGDDPAEGNKASTPVNEERSFIKRKKKKKSDNKSKESGEKKHKKMSASRERTRSREKKKEEEPKPIVIAEAREIAAREETEEFENEGGGILAKTRIKQRDLKWKEESSSDERRKKKETPKKVIEARDVNKEDDEEFENDGTAPMARSKIKTRALKWKGAETPQDSPQKSTETRSVEEGSRRASKKSRVKVSEARDVNKADDEEFENDGGASMARSKIKTRDLKWKEPTADATPVKCSASGSDSGGGGEDMSGKSKISRKKKKPVVVEARDVNKADDEEFENDGGA</sequence>
<gene>
    <name evidence="2" type="ORF">PFISCL1PPCAC_20238</name>
</gene>
<name>A0AAV5WDJ4_9BILA</name>
<feature type="non-terminal residue" evidence="2">
    <location>
        <position position="1"/>
    </location>
</feature>
<feature type="compositionally biased region" description="Basic and acidic residues" evidence="1">
    <location>
        <begin position="162"/>
        <end position="172"/>
    </location>
</feature>
<feature type="compositionally biased region" description="Basic and acidic residues" evidence="1">
    <location>
        <begin position="140"/>
        <end position="155"/>
    </location>
</feature>
<evidence type="ECO:0000256" key="1">
    <source>
        <dbReference type="SAM" id="MobiDB-lite"/>
    </source>
</evidence>
<evidence type="ECO:0000313" key="2">
    <source>
        <dbReference type="EMBL" id="GMT28941.1"/>
    </source>
</evidence>
<organism evidence="2 3">
    <name type="scientific">Pristionchus fissidentatus</name>
    <dbReference type="NCBI Taxonomy" id="1538716"/>
    <lineage>
        <taxon>Eukaryota</taxon>
        <taxon>Metazoa</taxon>
        <taxon>Ecdysozoa</taxon>
        <taxon>Nematoda</taxon>
        <taxon>Chromadorea</taxon>
        <taxon>Rhabditida</taxon>
        <taxon>Rhabditina</taxon>
        <taxon>Diplogasteromorpha</taxon>
        <taxon>Diplogasteroidea</taxon>
        <taxon>Neodiplogasteridae</taxon>
        <taxon>Pristionchus</taxon>
    </lineage>
</organism>
<dbReference type="EMBL" id="BTSY01000005">
    <property type="protein sequence ID" value="GMT28941.1"/>
    <property type="molecule type" value="Genomic_DNA"/>
</dbReference>
<feature type="compositionally biased region" description="Basic and acidic residues" evidence="1">
    <location>
        <begin position="213"/>
        <end position="223"/>
    </location>
</feature>
<feature type="region of interest" description="Disordered" evidence="1">
    <location>
        <begin position="1"/>
        <end position="328"/>
    </location>
</feature>